<sequence>MTEIDRRIGGQTVQILLALNIFHPRALRTFCDNRQRVVIMSEKRVLES</sequence>
<evidence type="ECO:0000313" key="1">
    <source>
        <dbReference type="EMBL" id="CAB4638166.1"/>
    </source>
</evidence>
<organism evidence="1">
    <name type="scientific">freshwater metagenome</name>
    <dbReference type="NCBI Taxonomy" id="449393"/>
    <lineage>
        <taxon>unclassified sequences</taxon>
        <taxon>metagenomes</taxon>
        <taxon>ecological metagenomes</taxon>
    </lineage>
</organism>
<protein>
    <submittedName>
        <fullName evidence="1">Unannotated protein</fullName>
    </submittedName>
</protein>
<dbReference type="EMBL" id="CAEZVY010000023">
    <property type="protein sequence ID" value="CAB4638166.1"/>
    <property type="molecule type" value="Genomic_DNA"/>
</dbReference>
<proteinExistence type="predicted"/>
<reference evidence="1" key="1">
    <citation type="submission" date="2020-05" db="EMBL/GenBank/DDBJ databases">
        <authorList>
            <person name="Chiriac C."/>
            <person name="Salcher M."/>
            <person name="Ghai R."/>
            <person name="Kavagutti S V."/>
        </authorList>
    </citation>
    <scope>NUCLEOTIDE SEQUENCE</scope>
</reference>
<accession>A0A6J6JME9</accession>
<gene>
    <name evidence="1" type="ORF">UFOPK2158_00336</name>
</gene>
<name>A0A6J6JME9_9ZZZZ</name>
<dbReference type="AlphaFoldDB" id="A0A6J6JME9"/>